<sequence length="475" mass="52467">MKRLKFFEPKAADIRQLSVINYNRSPTSAGRERLNTLSSVVESVGAMQWVVRAPQPLTYSLVNNARRRGGTPAPSTYHSREWHTPAGHQPLFPPLYVQVVIAAHKTLSLHYLLPDTRASETLHCSVFVIQVFNCWRVCVGSTGCSHVLVDSVSVKGVPRLWIVAMDGNAAPKTSQHAVSCYSYLHGVGYTREDIFVGLIHQCQEIWAALNTEVLRVARGGGREREVSMEQRRNEMAGGGGGDGEIPEKTCRPMASSATVPTCEKSGSDPAGNLTRFLRGGRRVVKPQHHRGPDLYNDFLRSSRIFLTKEARKLVYLRFGSPKRHNCSTLSGSTAANLGLDSTVVCTLEPQMCAHWLLPHRVASVTSHLAVWHSLIVSLQVCCWLIVVQGVSNKLRSNCKVNFSVHGANPLRLLGRKIMQGDMHRGKEGLGSHGLHFWAMTISNDKGDPVMLFKYAIAAKRKALCELECSVYARAA</sequence>
<accession>A0ABQ9GK74</accession>
<evidence type="ECO:0000313" key="3">
    <source>
        <dbReference type="Proteomes" id="UP001159363"/>
    </source>
</evidence>
<gene>
    <name evidence="2" type="ORF">PR048_026029</name>
</gene>
<dbReference type="Proteomes" id="UP001159363">
    <property type="component" value="Chromosome 10"/>
</dbReference>
<organism evidence="2 3">
    <name type="scientific">Dryococelus australis</name>
    <dbReference type="NCBI Taxonomy" id="614101"/>
    <lineage>
        <taxon>Eukaryota</taxon>
        <taxon>Metazoa</taxon>
        <taxon>Ecdysozoa</taxon>
        <taxon>Arthropoda</taxon>
        <taxon>Hexapoda</taxon>
        <taxon>Insecta</taxon>
        <taxon>Pterygota</taxon>
        <taxon>Neoptera</taxon>
        <taxon>Polyneoptera</taxon>
        <taxon>Phasmatodea</taxon>
        <taxon>Verophasmatodea</taxon>
        <taxon>Anareolatae</taxon>
        <taxon>Phasmatidae</taxon>
        <taxon>Eurycanthinae</taxon>
        <taxon>Dryococelus</taxon>
    </lineage>
</organism>
<evidence type="ECO:0000313" key="2">
    <source>
        <dbReference type="EMBL" id="KAJ8872425.1"/>
    </source>
</evidence>
<evidence type="ECO:0000256" key="1">
    <source>
        <dbReference type="SAM" id="MobiDB-lite"/>
    </source>
</evidence>
<keyword evidence="3" id="KW-1185">Reference proteome</keyword>
<proteinExistence type="predicted"/>
<protein>
    <submittedName>
        <fullName evidence="2">Uncharacterized protein</fullName>
    </submittedName>
</protein>
<feature type="compositionally biased region" description="Basic and acidic residues" evidence="1">
    <location>
        <begin position="225"/>
        <end position="234"/>
    </location>
</feature>
<comment type="caution">
    <text evidence="2">The sequence shown here is derived from an EMBL/GenBank/DDBJ whole genome shotgun (WGS) entry which is preliminary data.</text>
</comment>
<dbReference type="EMBL" id="JARBHB010000011">
    <property type="protein sequence ID" value="KAJ8872425.1"/>
    <property type="molecule type" value="Genomic_DNA"/>
</dbReference>
<name>A0ABQ9GK74_9NEOP</name>
<feature type="region of interest" description="Disordered" evidence="1">
    <location>
        <begin position="225"/>
        <end position="247"/>
    </location>
</feature>
<reference evidence="2 3" key="1">
    <citation type="submission" date="2023-02" db="EMBL/GenBank/DDBJ databases">
        <title>LHISI_Scaffold_Assembly.</title>
        <authorList>
            <person name="Stuart O.P."/>
            <person name="Cleave R."/>
            <person name="Magrath M.J.L."/>
            <person name="Mikheyev A.S."/>
        </authorList>
    </citation>
    <scope>NUCLEOTIDE SEQUENCE [LARGE SCALE GENOMIC DNA]</scope>
    <source>
        <strain evidence="2">Daus_M_001</strain>
        <tissue evidence="2">Leg muscle</tissue>
    </source>
</reference>